<organism evidence="1 2">
    <name type="scientific">Paspalum notatum var. saurae</name>
    <dbReference type="NCBI Taxonomy" id="547442"/>
    <lineage>
        <taxon>Eukaryota</taxon>
        <taxon>Viridiplantae</taxon>
        <taxon>Streptophyta</taxon>
        <taxon>Embryophyta</taxon>
        <taxon>Tracheophyta</taxon>
        <taxon>Spermatophyta</taxon>
        <taxon>Magnoliopsida</taxon>
        <taxon>Liliopsida</taxon>
        <taxon>Poales</taxon>
        <taxon>Poaceae</taxon>
        <taxon>PACMAD clade</taxon>
        <taxon>Panicoideae</taxon>
        <taxon>Andropogonodae</taxon>
        <taxon>Paspaleae</taxon>
        <taxon>Paspalinae</taxon>
        <taxon>Paspalum</taxon>
    </lineage>
</organism>
<dbReference type="AlphaFoldDB" id="A0AAQ3PYX8"/>
<evidence type="ECO:0000313" key="1">
    <source>
        <dbReference type="EMBL" id="WVZ55941.1"/>
    </source>
</evidence>
<sequence>MAVLYEAGVHGHPMLYMAVSVYTVEELPQAAEDKLPLVPVPPLALVLLELLQIQYLSRVCWRISTICSCLRSRLRQLMAIVISSICRIRRLQCRTKLPIVALMLQMSQAKQEDWEHLDQFPLTRLINTIRMCLAIKRLITGFRRDTIHGSFLCSNPSIEV</sequence>
<reference evidence="1 2" key="1">
    <citation type="submission" date="2024-02" db="EMBL/GenBank/DDBJ databases">
        <title>High-quality chromosome-scale genome assembly of Pensacola bahiagrass (Paspalum notatum Flugge var. saurae).</title>
        <authorList>
            <person name="Vega J.M."/>
            <person name="Podio M."/>
            <person name="Orjuela J."/>
            <person name="Siena L.A."/>
            <person name="Pessino S.C."/>
            <person name="Combes M.C."/>
            <person name="Mariac C."/>
            <person name="Albertini E."/>
            <person name="Pupilli F."/>
            <person name="Ortiz J.P.A."/>
            <person name="Leblanc O."/>
        </authorList>
    </citation>
    <scope>NUCLEOTIDE SEQUENCE [LARGE SCALE GENOMIC DNA]</scope>
    <source>
        <strain evidence="1">R1</strain>
        <tissue evidence="1">Leaf</tissue>
    </source>
</reference>
<keyword evidence="2" id="KW-1185">Reference proteome</keyword>
<dbReference type="Proteomes" id="UP001341281">
    <property type="component" value="Chromosome 02"/>
</dbReference>
<evidence type="ECO:0000313" key="2">
    <source>
        <dbReference type="Proteomes" id="UP001341281"/>
    </source>
</evidence>
<accession>A0AAQ3PYX8</accession>
<dbReference type="EMBL" id="CP144746">
    <property type="protein sequence ID" value="WVZ55941.1"/>
    <property type="molecule type" value="Genomic_DNA"/>
</dbReference>
<proteinExistence type="predicted"/>
<gene>
    <name evidence="1" type="ORF">U9M48_006539</name>
</gene>
<name>A0AAQ3PYX8_PASNO</name>
<protein>
    <submittedName>
        <fullName evidence="1">Uncharacterized protein</fullName>
    </submittedName>
</protein>